<organism evidence="3 4">
    <name type="scientific">Gossypium anomalum</name>
    <dbReference type="NCBI Taxonomy" id="47600"/>
    <lineage>
        <taxon>Eukaryota</taxon>
        <taxon>Viridiplantae</taxon>
        <taxon>Streptophyta</taxon>
        <taxon>Embryophyta</taxon>
        <taxon>Tracheophyta</taxon>
        <taxon>Spermatophyta</taxon>
        <taxon>Magnoliopsida</taxon>
        <taxon>eudicotyledons</taxon>
        <taxon>Gunneridae</taxon>
        <taxon>Pentapetalae</taxon>
        <taxon>rosids</taxon>
        <taxon>malvids</taxon>
        <taxon>Malvales</taxon>
        <taxon>Malvaceae</taxon>
        <taxon>Malvoideae</taxon>
        <taxon>Gossypium</taxon>
    </lineage>
</organism>
<dbReference type="Gene3D" id="3.80.10.10">
    <property type="entry name" value="Ribonuclease Inhibitor"/>
    <property type="match status" value="1"/>
</dbReference>
<evidence type="ECO:0000256" key="2">
    <source>
        <dbReference type="ARBA" id="ARBA00022737"/>
    </source>
</evidence>
<evidence type="ECO:0008006" key="5">
    <source>
        <dbReference type="Google" id="ProtNLM"/>
    </source>
</evidence>
<keyword evidence="4" id="KW-1185">Reference proteome</keyword>
<evidence type="ECO:0000313" key="4">
    <source>
        <dbReference type="Proteomes" id="UP000701853"/>
    </source>
</evidence>
<proteinExistence type="predicted"/>
<dbReference type="OrthoDB" id="1668230at2759"/>
<dbReference type="Proteomes" id="UP000701853">
    <property type="component" value="Chromosome 13"/>
</dbReference>
<dbReference type="PANTHER" id="PTHR48051">
    <property type="match status" value="1"/>
</dbReference>
<sequence length="412" mass="46465">MMYEEQQQQQQVMMRMVELNNNNKKGDERSGRRFIEDEERLNIVDLSGMSLDFLPKPSLNLTTICKLNLSNNNLQSIPESLTARLLNVVALDVHSNQLKFLPNSIGCLSKLKTLNVSGNLLQSLPKTIENCRSLEELNANFNKLTKLPETIGFELINLKKLAVNSNKLIFLPRSITHLTSLRVLDARLNCLRALPEDLENLINLQILNVSQNFQYLQSLPYSIGLLISLLELDVSYNKITTLPDSMGCMKKLQKLSVEGNPLVSPPAEVFEQGLHAVKGYLSEKMNGGLKSPPKKKSWVGKLVKYGTFSGYTLRGTSNGEREGFLISEYRSIDGLASPRHIGMFSPRRLFSPGSKPGQSLFCTSLDSPHRTPLHLHFLQPKSGKRRLIELYPVVWCQRWRQGSADDPRAQHP</sequence>
<dbReference type="SMART" id="SM00369">
    <property type="entry name" value="LRR_TYP"/>
    <property type="match status" value="8"/>
</dbReference>
<dbReference type="InterPro" id="IPR001611">
    <property type="entry name" value="Leu-rich_rpt"/>
</dbReference>
<dbReference type="SUPFAM" id="SSF52058">
    <property type="entry name" value="L domain-like"/>
    <property type="match status" value="1"/>
</dbReference>
<reference evidence="3 4" key="1">
    <citation type="journal article" date="2021" name="bioRxiv">
        <title>The Gossypium anomalum genome as a resource for cotton improvement and evolutionary analysis of hybrid incompatibility.</title>
        <authorList>
            <person name="Grover C.E."/>
            <person name="Yuan D."/>
            <person name="Arick M.A."/>
            <person name="Miller E.R."/>
            <person name="Hu G."/>
            <person name="Peterson D.G."/>
            <person name="Wendel J.F."/>
            <person name="Udall J.A."/>
        </authorList>
    </citation>
    <scope>NUCLEOTIDE SEQUENCE [LARGE SCALE GENOMIC DNA]</scope>
    <source>
        <strain evidence="3">JFW-Udall</strain>
        <tissue evidence="3">Leaf</tissue>
    </source>
</reference>
<accession>A0A8J5XWF9</accession>
<comment type="caution">
    <text evidence="3">The sequence shown here is derived from an EMBL/GenBank/DDBJ whole genome shotgun (WGS) entry which is preliminary data.</text>
</comment>
<keyword evidence="1" id="KW-0433">Leucine-rich repeat</keyword>
<evidence type="ECO:0000313" key="3">
    <source>
        <dbReference type="EMBL" id="KAG8471989.1"/>
    </source>
</evidence>
<dbReference type="InterPro" id="IPR050216">
    <property type="entry name" value="LRR_domain-containing"/>
</dbReference>
<gene>
    <name evidence="3" type="ORF">CXB51_036112</name>
</gene>
<name>A0A8J5XWF9_9ROSI</name>
<dbReference type="EMBL" id="JAHUZN010000013">
    <property type="protein sequence ID" value="KAG8471989.1"/>
    <property type="molecule type" value="Genomic_DNA"/>
</dbReference>
<dbReference type="SMART" id="SM00364">
    <property type="entry name" value="LRR_BAC"/>
    <property type="match status" value="7"/>
</dbReference>
<keyword evidence="2" id="KW-0677">Repeat</keyword>
<dbReference type="GO" id="GO:0005737">
    <property type="term" value="C:cytoplasm"/>
    <property type="evidence" value="ECO:0007669"/>
    <property type="project" value="TreeGrafter"/>
</dbReference>
<dbReference type="AlphaFoldDB" id="A0A8J5XWF9"/>
<dbReference type="InterPro" id="IPR003591">
    <property type="entry name" value="Leu-rich_rpt_typical-subtyp"/>
</dbReference>
<dbReference type="Pfam" id="PF13855">
    <property type="entry name" value="LRR_8"/>
    <property type="match status" value="2"/>
</dbReference>
<dbReference type="PANTHER" id="PTHR48051:SF1">
    <property type="entry name" value="RAS SUPPRESSOR PROTEIN 1"/>
    <property type="match status" value="1"/>
</dbReference>
<evidence type="ECO:0000256" key="1">
    <source>
        <dbReference type="ARBA" id="ARBA00022614"/>
    </source>
</evidence>
<dbReference type="InterPro" id="IPR032675">
    <property type="entry name" value="LRR_dom_sf"/>
</dbReference>
<protein>
    <recommendedName>
        <fullName evidence="5">Plant intracellular Ras-group-related LRR protein 6-like</fullName>
    </recommendedName>
</protein>
<dbReference type="PROSITE" id="PS51450">
    <property type="entry name" value="LRR"/>
    <property type="match status" value="3"/>
</dbReference>